<organism evidence="2">
    <name type="scientific">Drosophila rhopaloa</name>
    <name type="common">Fruit fly</name>
    <dbReference type="NCBI Taxonomy" id="1041015"/>
    <lineage>
        <taxon>Eukaryota</taxon>
        <taxon>Metazoa</taxon>
        <taxon>Ecdysozoa</taxon>
        <taxon>Arthropoda</taxon>
        <taxon>Hexapoda</taxon>
        <taxon>Insecta</taxon>
        <taxon>Pterygota</taxon>
        <taxon>Neoptera</taxon>
        <taxon>Endopterygota</taxon>
        <taxon>Diptera</taxon>
        <taxon>Brachycera</taxon>
        <taxon>Muscomorpha</taxon>
        <taxon>Ephydroidea</taxon>
        <taxon>Drosophilidae</taxon>
        <taxon>Drosophila</taxon>
        <taxon>Sophophora</taxon>
    </lineage>
</organism>
<accession>A0A6P4DXX0</accession>
<protein>
    <submittedName>
        <fullName evidence="2">Fasciclin-3-like</fullName>
    </submittedName>
</protein>
<evidence type="ECO:0000313" key="2">
    <source>
        <dbReference type="RefSeq" id="XP_016970367.1"/>
    </source>
</evidence>
<proteinExistence type="predicted"/>
<evidence type="ECO:0000256" key="1">
    <source>
        <dbReference type="SAM" id="SignalP"/>
    </source>
</evidence>
<reference evidence="2" key="1">
    <citation type="submission" date="2025-08" db="UniProtKB">
        <authorList>
            <consortium name="RefSeq"/>
        </authorList>
    </citation>
    <scope>IDENTIFICATION</scope>
</reference>
<keyword evidence="1" id="KW-0732">Signal</keyword>
<sequence length="117" mass="13565">MFFKKFVACALICGFVIDVLANNQKMKPFINLISEPNSEGYFKEGTEFKAQCVVFNGEPMWNFSKPQDQIKISDTYILHNKIKEIQFHLTPKHNKMVLMCSHSDSPDLMDQFIINVE</sequence>
<dbReference type="RefSeq" id="XP_016970367.1">
    <property type="nucleotide sequence ID" value="XM_017114878.1"/>
</dbReference>
<dbReference type="AlphaFoldDB" id="A0A6P4DXX0"/>
<gene>
    <name evidence="2" type="primary">LOC108038147</name>
</gene>
<feature type="signal peptide" evidence="1">
    <location>
        <begin position="1"/>
        <end position="21"/>
    </location>
</feature>
<feature type="chain" id="PRO_5028100432" evidence="1">
    <location>
        <begin position="22"/>
        <end position="117"/>
    </location>
</feature>
<name>A0A6P4DXX0_DRORH</name>
<feature type="non-terminal residue" evidence="2">
    <location>
        <position position="117"/>
    </location>
</feature>